<comment type="pathway">
    <text evidence="1">Protein modification; protein ubiquitination.</text>
</comment>
<organism evidence="5 6">
    <name type="scientific">Urochloa decumbens</name>
    <dbReference type="NCBI Taxonomy" id="240449"/>
    <lineage>
        <taxon>Eukaryota</taxon>
        <taxon>Viridiplantae</taxon>
        <taxon>Streptophyta</taxon>
        <taxon>Embryophyta</taxon>
        <taxon>Tracheophyta</taxon>
        <taxon>Spermatophyta</taxon>
        <taxon>Magnoliopsida</taxon>
        <taxon>Liliopsida</taxon>
        <taxon>Poales</taxon>
        <taxon>Poaceae</taxon>
        <taxon>PACMAD clade</taxon>
        <taxon>Panicoideae</taxon>
        <taxon>Panicodae</taxon>
        <taxon>Paniceae</taxon>
        <taxon>Melinidinae</taxon>
        <taxon>Urochloa</taxon>
    </lineage>
</organism>
<dbReference type="Gene3D" id="3.30.710.10">
    <property type="entry name" value="Potassium Channel Kv1.1, Chain A"/>
    <property type="match status" value="1"/>
</dbReference>
<comment type="similarity">
    <text evidence="2">Belongs to the Tdpoz family.</text>
</comment>
<accession>A0ABC9F8B4</accession>
<dbReference type="InterPro" id="IPR000210">
    <property type="entry name" value="BTB/POZ_dom"/>
</dbReference>
<dbReference type="CDD" id="cd00121">
    <property type="entry name" value="MATH"/>
    <property type="match status" value="1"/>
</dbReference>
<sequence>MANSSSCSSSANEILPDTSSTCLTQSITTTHDFMVTNFSLLKGMGVGKFVSSSTFTADGCDWNINLYPDGEKTGDHVSVFLRLLRGSEDTRAKFSLSLLFGNDDDQGSRKKGKQKKNGKGIKVTRECHEHTFGFESSPNWGWVKFVKKSQLRELLLGSNDCFTIRCVLTVLTVRIQDASTIVVPPSDLHQDFAKMLTDADGADVTINVGDRFFLAHRYVLAARCRVFKAQLFGVMKESNTECLRIEDMEPSVFERLLHFIYTDSLSENYEGDKCVAMLHLLIAADRYGLQRLSLICEEKLRNWIDVQSAATILGLADQHHRVQLKKACLGFIAWPDVLGAVMETESFEDLIASNPMIMKEILKKIASAKHD</sequence>
<dbReference type="Gene3D" id="1.25.40.420">
    <property type="match status" value="1"/>
</dbReference>
<dbReference type="InterPro" id="IPR002083">
    <property type="entry name" value="MATH/TRAF_dom"/>
</dbReference>
<evidence type="ECO:0000313" key="6">
    <source>
        <dbReference type="Proteomes" id="UP001497457"/>
    </source>
</evidence>
<dbReference type="Gene3D" id="2.60.210.10">
    <property type="entry name" value="Apoptosis, Tumor Necrosis Factor Receptor Associated Protein 2, Chain A"/>
    <property type="match status" value="1"/>
</dbReference>
<dbReference type="AlphaFoldDB" id="A0ABC9F8B4"/>
<gene>
    <name evidence="5" type="ORF">URODEC1_LOCUS102610</name>
</gene>
<reference evidence="5 6" key="2">
    <citation type="submission" date="2024-10" db="EMBL/GenBank/DDBJ databases">
        <authorList>
            <person name="Ryan C."/>
        </authorList>
    </citation>
    <scope>NUCLEOTIDE SEQUENCE [LARGE SCALE GENOMIC DNA]</scope>
</reference>
<evidence type="ECO:0000256" key="1">
    <source>
        <dbReference type="ARBA" id="ARBA00004906"/>
    </source>
</evidence>
<evidence type="ECO:0000256" key="2">
    <source>
        <dbReference type="ARBA" id="ARBA00010846"/>
    </source>
</evidence>
<dbReference type="Pfam" id="PF00651">
    <property type="entry name" value="BTB"/>
    <property type="match status" value="1"/>
</dbReference>
<dbReference type="PROSITE" id="PS50144">
    <property type="entry name" value="MATH"/>
    <property type="match status" value="1"/>
</dbReference>
<dbReference type="SMART" id="SM00225">
    <property type="entry name" value="BTB"/>
    <property type="match status" value="1"/>
</dbReference>
<dbReference type="SUPFAM" id="SSF54695">
    <property type="entry name" value="POZ domain"/>
    <property type="match status" value="1"/>
</dbReference>
<dbReference type="InterPro" id="IPR011333">
    <property type="entry name" value="SKP1/BTB/POZ_sf"/>
</dbReference>
<reference evidence="6" key="1">
    <citation type="submission" date="2024-06" db="EMBL/GenBank/DDBJ databases">
        <authorList>
            <person name="Ryan C."/>
        </authorList>
    </citation>
    <scope>NUCLEOTIDE SEQUENCE [LARGE SCALE GENOMIC DNA]</scope>
</reference>
<name>A0ABC9F8B4_9POAL</name>
<dbReference type="SUPFAM" id="SSF49599">
    <property type="entry name" value="TRAF domain-like"/>
    <property type="match status" value="1"/>
</dbReference>
<dbReference type="Proteomes" id="UP001497457">
    <property type="component" value="Chromosome 5rd"/>
</dbReference>
<dbReference type="PANTHER" id="PTHR26379">
    <property type="entry name" value="BTB/POZ AND MATH DOMAIN-CONTAINING PROTEIN 1"/>
    <property type="match status" value="1"/>
</dbReference>
<feature type="domain" description="MATH" evidence="4">
    <location>
        <begin position="28"/>
        <end position="168"/>
    </location>
</feature>
<evidence type="ECO:0000259" key="3">
    <source>
        <dbReference type="PROSITE" id="PS50097"/>
    </source>
</evidence>
<dbReference type="Pfam" id="PF22486">
    <property type="entry name" value="MATH_2"/>
    <property type="match status" value="1"/>
</dbReference>
<dbReference type="PANTHER" id="PTHR26379:SF187">
    <property type="entry name" value="OS07G0655300 PROTEIN"/>
    <property type="match status" value="1"/>
</dbReference>
<feature type="domain" description="BTB" evidence="3">
    <location>
        <begin position="202"/>
        <end position="269"/>
    </location>
</feature>
<dbReference type="PROSITE" id="PS50097">
    <property type="entry name" value="BTB"/>
    <property type="match status" value="1"/>
</dbReference>
<proteinExistence type="inferred from homology"/>
<dbReference type="InterPro" id="IPR056423">
    <property type="entry name" value="BACK_BPM_SPOP"/>
</dbReference>
<protein>
    <submittedName>
        <fullName evidence="5">Uncharacterized protein</fullName>
    </submittedName>
</protein>
<dbReference type="SMART" id="SM00061">
    <property type="entry name" value="MATH"/>
    <property type="match status" value="1"/>
</dbReference>
<dbReference type="InterPro" id="IPR008974">
    <property type="entry name" value="TRAF-like"/>
</dbReference>
<evidence type="ECO:0000259" key="4">
    <source>
        <dbReference type="PROSITE" id="PS50144"/>
    </source>
</evidence>
<evidence type="ECO:0000313" key="5">
    <source>
        <dbReference type="EMBL" id="CAL5070118.1"/>
    </source>
</evidence>
<dbReference type="EMBL" id="OZ075115">
    <property type="protein sequence ID" value="CAL5070118.1"/>
    <property type="molecule type" value="Genomic_DNA"/>
</dbReference>
<dbReference type="Pfam" id="PF24570">
    <property type="entry name" value="BACK_BPM_SPOP"/>
    <property type="match status" value="1"/>
</dbReference>
<keyword evidence="6" id="KW-1185">Reference proteome</keyword>
<dbReference type="InterPro" id="IPR045005">
    <property type="entry name" value="BPM1-6"/>
</dbReference>